<dbReference type="PANTHER" id="PTHR23028">
    <property type="entry name" value="ACETYLTRANSFERASE"/>
    <property type="match status" value="1"/>
</dbReference>
<dbReference type="PANTHER" id="PTHR23028:SF53">
    <property type="entry name" value="ACYL_TRANSF_3 DOMAIN-CONTAINING PROTEIN"/>
    <property type="match status" value="1"/>
</dbReference>
<evidence type="ECO:0000256" key="1">
    <source>
        <dbReference type="SAM" id="Phobius"/>
    </source>
</evidence>
<dbReference type="GO" id="GO:0016746">
    <property type="term" value="F:acyltransferase activity"/>
    <property type="evidence" value="ECO:0007669"/>
    <property type="project" value="UniProtKB-KW"/>
</dbReference>
<name>A0ABY3QT03_9BRAD</name>
<sequence length="402" mass="44746">MTDRVTVHHAMRVISQDRKTVVLRLHPLPSLLGSAYMHKRLAFIDTLRGIAVLCVLLQHVLEQIVLTGQTGAAEGMLHGLIGYYFNFGRFGVVLFFFVSGFVVPYSFPDSAAPVRDFAVSRFFRLYPMYWLSIILALAILPTAEAKVFPVWQVLVNLTMFQNVIGLPNMVVAHWTLAIELIFYIGCVVLFATGLLRRSTAVFVIVISISCAGIILPMLFEQRIVSRLLEVVLNLDAMLIGKITRDTVMGRKLRWWHVAICLGLYSAFAMVIFKRLYGGDYQGNFFYSYSIASAYVAAGFTFVTFACYGDRLASRGLTFIGMISYSVYLMQVYVLAAAVHYFGAGSSLPQWMLFAASVVSVTILISWASFYAVEKPAVAFGRTYRSRRSAGAEAMPVPEQGVA</sequence>
<accession>A0ABY3QT03</accession>
<feature type="domain" description="Acyltransferase 3" evidence="2">
    <location>
        <begin position="42"/>
        <end position="367"/>
    </location>
</feature>
<evidence type="ECO:0000313" key="3">
    <source>
        <dbReference type="EMBL" id="UFW88721.1"/>
    </source>
</evidence>
<organism evidence="3 4">
    <name type="scientific">Bradyrhizobium barranii</name>
    <dbReference type="NCBI Taxonomy" id="2992140"/>
    <lineage>
        <taxon>Bacteria</taxon>
        <taxon>Pseudomonadati</taxon>
        <taxon>Pseudomonadota</taxon>
        <taxon>Alphaproteobacteria</taxon>
        <taxon>Hyphomicrobiales</taxon>
        <taxon>Nitrobacteraceae</taxon>
        <taxon>Bradyrhizobium</taxon>
    </lineage>
</organism>
<proteinExistence type="predicted"/>
<feature type="transmembrane region" description="Helical" evidence="1">
    <location>
        <begin position="81"/>
        <end position="107"/>
    </location>
</feature>
<reference evidence="3" key="1">
    <citation type="submission" date="2021-11" db="EMBL/GenBank/DDBJ databases">
        <title>Australian commercial rhizobial inoculants.</title>
        <authorList>
            <person name="Kohlmeier M.G."/>
            <person name="O'Hara G.W."/>
            <person name="Colombi E."/>
            <person name="Ramsay J.P."/>
            <person name="Terpolilli J."/>
        </authorList>
    </citation>
    <scope>NUCLEOTIDE SEQUENCE</scope>
    <source>
        <strain evidence="3">CC829</strain>
    </source>
</reference>
<evidence type="ECO:0000313" key="4">
    <source>
        <dbReference type="Proteomes" id="UP001430990"/>
    </source>
</evidence>
<keyword evidence="3" id="KW-0808">Transferase</keyword>
<dbReference type="EMBL" id="CP088100">
    <property type="protein sequence ID" value="UFW88721.1"/>
    <property type="molecule type" value="Genomic_DNA"/>
</dbReference>
<keyword evidence="3" id="KW-0012">Acyltransferase</keyword>
<feature type="transmembrane region" description="Helical" evidence="1">
    <location>
        <begin position="128"/>
        <end position="151"/>
    </location>
</feature>
<dbReference type="Proteomes" id="UP001430990">
    <property type="component" value="Chromosome"/>
</dbReference>
<feature type="transmembrane region" description="Helical" evidence="1">
    <location>
        <begin position="199"/>
        <end position="217"/>
    </location>
</feature>
<keyword evidence="4" id="KW-1185">Reference proteome</keyword>
<dbReference type="RefSeq" id="WP_231144314.1">
    <property type="nucleotide sequence ID" value="NZ_CP088100.1"/>
</dbReference>
<feature type="transmembrane region" description="Helical" evidence="1">
    <location>
        <begin position="284"/>
        <end position="306"/>
    </location>
</feature>
<gene>
    <name evidence="3" type="ORF">BjapCC829_09580</name>
</gene>
<feature type="transmembrane region" description="Helical" evidence="1">
    <location>
        <begin position="318"/>
        <end position="338"/>
    </location>
</feature>
<feature type="transmembrane region" description="Helical" evidence="1">
    <location>
        <begin position="171"/>
        <end position="192"/>
    </location>
</feature>
<dbReference type="InterPro" id="IPR050879">
    <property type="entry name" value="Acyltransferase_3"/>
</dbReference>
<keyword evidence="1" id="KW-0812">Transmembrane</keyword>
<evidence type="ECO:0000259" key="2">
    <source>
        <dbReference type="Pfam" id="PF01757"/>
    </source>
</evidence>
<feature type="transmembrane region" description="Helical" evidence="1">
    <location>
        <begin position="350"/>
        <end position="372"/>
    </location>
</feature>
<dbReference type="InterPro" id="IPR002656">
    <property type="entry name" value="Acyl_transf_3_dom"/>
</dbReference>
<feature type="transmembrane region" description="Helical" evidence="1">
    <location>
        <begin position="254"/>
        <end position="272"/>
    </location>
</feature>
<keyword evidence="1" id="KW-0472">Membrane</keyword>
<dbReference type="Pfam" id="PF01757">
    <property type="entry name" value="Acyl_transf_3"/>
    <property type="match status" value="1"/>
</dbReference>
<keyword evidence="1" id="KW-1133">Transmembrane helix</keyword>
<protein>
    <submittedName>
        <fullName evidence="3">Acyltransferase</fullName>
    </submittedName>
</protein>